<name>A0A061RYY7_9CHLO</name>
<feature type="region of interest" description="Disordered" evidence="1">
    <location>
        <begin position="102"/>
        <end position="124"/>
    </location>
</feature>
<organism evidence="2">
    <name type="scientific">Tetraselmis sp. GSL018</name>
    <dbReference type="NCBI Taxonomy" id="582737"/>
    <lineage>
        <taxon>Eukaryota</taxon>
        <taxon>Viridiplantae</taxon>
        <taxon>Chlorophyta</taxon>
        <taxon>core chlorophytes</taxon>
        <taxon>Chlorodendrophyceae</taxon>
        <taxon>Chlorodendrales</taxon>
        <taxon>Chlorodendraceae</taxon>
        <taxon>Tetraselmis</taxon>
    </lineage>
</organism>
<gene>
    <name evidence="2" type="ORF">TSPGSL018_21786</name>
</gene>
<dbReference type="EMBL" id="GBEZ01009711">
    <property type="protein sequence ID" value="JAC75900.1"/>
    <property type="molecule type" value="Transcribed_RNA"/>
</dbReference>
<feature type="non-terminal residue" evidence="2">
    <location>
        <position position="1"/>
    </location>
</feature>
<accession>A0A061RYY7</accession>
<protein>
    <submittedName>
        <fullName evidence="2">Uncharacterized protein</fullName>
    </submittedName>
</protein>
<reference evidence="2" key="1">
    <citation type="submission" date="2014-05" db="EMBL/GenBank/DDBJ databases">
        <title>The transcriptome of the halophilic microalga Tetraselmis sp. GSL018 isolated from the Great Salt Lake, Utah.</title>
        <authorList>
            <person name="Jinkerson R.E."/>
            <person name="D'Adamo S."/>
            <person name="Posewitz M.C."/>
        </authorList>
    </citation>
    <scope>NUCLEOTIDE SEQUENCE</scope>
    <source>
        <strain evidence="2">GSL018</strain>
    </source>
</reference>
<evidence type="ECO:0000313" key="2">
    <source>
        <dbReference type="EMBL" id="JAC75900.1"/>
    </source>
</evidence>
<sequence length="124" mass="14464">AVDGRPLGDIWLERRGKAHPLGPEQRRNRRDLFETVQMKSNPYEDGRPLGDRWLEARGKRFPASWESPVRNTPRFPQTLSHTVKEDHVELRTPEQIPALIRHNMRGEQGMPTNHEITRSNVWLG</sequence>
<evidence type="ECO:0000256" key="1">
    <source>
        <dbReference type="SAM" id="MobiDB-lite"/>
    </source>
</evidence>
<dbReference type="AlphaFoldDB" id="A0A061RYY7"/>
<proteinExistence type="predicted"/>